<comment type="similarity">
    <text evidence="1">Belongs to the helicase family. UvrD subfamily.</text>
</comment>
<dbReference type="PANTHER" id="PTHR11070:SF2">
    <property type="entry name" value="ATP-DEPENDENT DNA HELICASE SRS2"/>
    <property type="match status" value="1"/>
</dbReference>
<dbReference type="SUPFAM" id="SSF52540">
    <property type="entry name" value="P-loop containing nucleoside triphosphate hydrolases"/>
    <property type="match status" value="1"/>
</dbReference>
<dbReference type="Pfam" id="PF00580">
    <property type="entry name" value="UvrD-helicase"/>
    <property type="match status" value="1"/>
</dbReference>
<dbReference type="InterPro" id="IPR014016">
    <property type="entry name" value="UvrD-like_ATP-bd"/>
</dbReference>
<evidence type="ECO:0000256" key="1">
    <source>
        <dbReference type="ARBA" id="ARBA00009922"/>
    </source>
</evidence>
<keyword evidence="6" id="KW-0238">DNA-binding</keyword>
<dbReference type="CDD" id="cd17932">
    <property type="entry name" value="DEXQc_UvrD"/>
    <property type="match status" value="1"/>
</dbReference>
<dbReference type="GO" id="GO:0005829">
    <property type="term" value="C:cytosol"/>
    <property type="evidence" value="ECO:0007669"/>
    <property type="project" value="TreeGrafter"/>
</dbReference>
<protein>
    <recommendedName>
        <fullName evidence="9">DNA 3'-5' helicase</fullName>
        <ecNumber evidence="9">5.6.2.4</ecNumber>
    </recommendedName>
</protein>
<accession>X1LLC9</accession>
<dbReference type="Gene3D" id="3.40.50.300">
    <property type="entry name" value="P-loop containing nucleotide triphosphate hydrolases"/>
    <property type="match status" value="2"/>
</dbReference>
<feature type="non-terminal residue" evidence="13">
    <location>
        <position position="1"/>
    </location>
</feature>
<dbReference type="Gene3D" id="1.10.10.160">
    <property type="match status" value="1"/>
</dbReference>
<dbReference type="EC" id="5.6.2.4" evidence="9"/>
<dbReference type="InterPro" id="IPR027417">
    <property type="entry name" value="P-loop_NTPase"/>
</dbReference>
<dbReference type="Gene3D" id="1.10.486.10">
    <property type="entry name" value="PCRA, domain 4"/>
    <property type="match status" value="1"/>
</dbReference>
<dbReference type="Pfam" id="PF21196">
    <property type="entry name" value="PcrA_UvrD_tudor"/>
    <property type="match status" value="1"/>
</dbReference>
<dbReference type="CDD" id="cd18807">
    <property type="entry name" value="SF1_C_UvrD"/>
    <property type="match status" value="1"/>
</dbReference>
<dbReference type="AlphaFoldDB" id="X1LLC9"/>
<keyword evidence="4" id="KW-0347">Helicase</keyword>
<evidence type="ECO:0000259" key="11">
    <source>
        <dbReference type="PROSITE" id="PS51198"/>
    </source>
</evidence>
<dbReference type="GO" id="GO:0005524">
    <property type="term" value="F:ATP binding"/>
    <property type="evidence" value="ECO:0007669"/>
    <property type="project" value="UniProtKB-KW"/>
</dbReference>
<name>X1LLC9_9ZZZZ</name>
<dbReference type="PROSITE" id="PS51217">
    <property type="entry name" value="UVRD_HELICASE_CTER"/>
    <property type="match status" value="1"/>
</dbReference>
<dbReference type="InterPro" id="IPR014017">
    <property type="entry name" value="DNA_helicase_UvrD-like_C"/>
</dbReference>
<keyword evidence="3" id="KW-0378">Hydrolase</keyword>
<dbReference type="Pfam" id="PF13361">
    <property type="entry name" value="UvrD_C"/>
    <property type="match status" value="1"/>
</dbReference>
<dbReference type="GO" id="GO:0000725">
    <property type="term" value="P:recombinational repair"/>
    <property type="evidence" value="ECO:0007669"/>
    <property type="project" value="TreeGrafter"/>
</dbReference>
<evidence type="ECO:0000256" key="9">
    <source>
        <dbReference type="ARBA" id="ARBA00034808"/>
    </source>
</evidence>
<evidence type="ECO:0000256" key="8">
    <source>
        <dbReference type="ARBA" id="ARBA00034617"/>
    </source>
</evidence>
<keyword evidence="2" id="KW-0547">Nucleotide-binding</keyword>
<dbReference type="FunFam" id="1.10.486.10:FF:000003">
    <property type="entry name" value="ATP-dependent DNA helicase"/>
    <property type="match status" value="1"/>
</dbReference>
<evidence type="ECO:0000256" key="2">
    <source>
        <dbReference type="ARBA" id="ARBA00022741"/>
    </source>
</evidence>
<dbReference type="GO" id="GO:0033202">
    <property type="term" value="C:DNA helicase complex"/>
    <property type="evidence" value="ECO:0007669"/>
    <property type="project" value="TreeGrafter"/>
</dbReference>
<comment type="caution">
    <text evidence="13">The sequence shown here is derived from an EMBL/GenBank/DDBJ whole genome shotgun (WGS) entry which is preliminary data.</text>
</comment>
<dbReference type="GO" id="GO:0043138">
    <property type="term" value="F:3'-5' DNA helicase activity"/>
    <property type="evidence" value="ECO:0007669"/>
    <property type="project" value="UniProtKB-EC"/>
</dbReference>
<evidence type="ECO:0000256" key="7">
    <source>
        <dbReference type="ARBA" id="ARBA00023235"/>
    </source>
</evidence>
<evidence type="ECO:0000256" key="5">
    <source>
        <dbReference type="ARBA" id="ARBA00022840"/>
    </source>
</evidence>
<comment type="catalytic activity">
    <reaction evidence="8">
        <text>Couples ATP hydrolysis with the unwinding of duplex DNA by translocating in the 3'-5' direction.</text>
        <dbReference type="EC" id="5.6.2.4"/>
    </reaction>
</comment>
<evidence type="ECO:0000256" key="6">
    <source>
        <dbReference type="ARBA" id="ARBA00023125"/>
    </source>
</evidence>
<dbReference type="PROSITE" id="PS51198">
    <property type="entry name" value="UVRD_HELICASE_ATP_BIND"/>
    <property type="match status" value="1"/>
</dbReference>
<gene>
    <name evidence="13" type="ORF">S06H3_00905</name>
</gene>
<dbReference type="FunFam" id="1.10.10.160:FF:000001">
    <property type="entry name" value="ATP-dependent DNA helicase"/>
    <property type="match status" value="1"/>
</dbReference>
<proteinExistence type="inferred from homology"/>
<dbReference type="GO" id="GO:0016787">
    <property type="term" value="F:hydrolase activity"/>
    <property type="evidence" value="ECO:0007669"/>
    <property type="project" value="UniProtKB-KW"/>
</dbReference>
<dbReference type="PANTHER" id="PTHR11070">
    <property type="entry name" value="UVRD / RECB / PCRA DNA HELICASE FAMILY MEMBER"/>
    <property type="match status" value="1"/>
</dbReference>
<feature type="domain" description="UvrD-like helicase ATP-binding" evidence="11">
    <location>
        <begin position="1"/>
        <end position="265"/>
    </location>
</feature>
<sequence>GPLLIFAGAGTGKTRVITYRVAYLLEQGLATPHEILAITFTNKAANEMKSRVEQLIGERAQDMWIRTFHSACARILRNEIEILGYDKNFVIYDELDQIRLITECMKELDIDRKRFNPKAILNTISVAKEELIDHEKFAEMVSDFYKQVVSEVYNRYQERLFKANTLDFDDLIMLTVIIFRLFPSVLKKYQNRFKYILVDEYQDTNRAQYHFVNLLASKNRNICVVGDDDQSIYSWRGADIKNILGFEQDYPDAKVIKLEQNYRSTKLILDAANNVVKNNFSRKEKYLWTNNEMGKKIFRFIAEDEHHEAAFVVYEIDRLIKDKNFKYEGFSVFYRTHAQSRVIEDLFLKNHVPYKIVGGVRFYDRMEIKDITSYLKLISNPKDIVSLHRIINVPPRGIGKMTISAISKFAHLNKITFNESLQKYDKNHLLSKNMKRNIKEFKDLIDYLIDYSSKNSLDKLLVKVWTRTGYMKELEDEKTLTSQFRIENLKELLTVVKEFLNENPDGDLNQFLEEMSLITNIDTYEESEDFVTLMTLHNAKGLEFKVTFIIGMEEGIFPHALSMDSAGELEEERRLFYVGMTRAKKLLYLVNAISRNLYGGIYFNPESRFLREIPEEIISEIKEPGLTIVREEIERFNIGDRVVHKKWGMGEIVDLKDLAEDIEAYVLFDDFGLKHLLLSYAKLDIITKSDKN</sequence>
<dbReference type="InterPro" id="IPR000212">
    <property type="entry name" value="DNA_helicase_UvrD/REP"/>
</dbReference>
<evidence type="ECO:0000259" key="12">
    <source>
        <dbReference type="PROSITE" id="PS51217"/>
    </source>
</evidence>
<reference evidence="13" key="1">
    <citation type="journal article" date="2014" name="Front. Microbiol.">
        <title>High frequency of phylogenetically diverse reductive dehalogenase-homologous genes in deep subseafloor sedimentary metagenomes.</title>
        <authorList>
            <person name="Kawai M."/>
            <person name="Futagami T."/>
            <person name="Toyoda A."/>
            <person name="Takaki Y."/>
            <person name="Nishi S."/>
            <person name="Hori S."/>
            <person name="Arai W."/>
            <person name="Tsubouchi T."/>
            <person name="Morono Y."/>
            <person name="Uchiyama I."/>
            <person name="Ito T."/>
            <person name="Fujiyama A."/>
            <person name="Inagaki F."/>
            <person name="Takami H."/>
        </authorList>
    </citation>
    <scope>NUCLEOTIDE SEQUENCE</scope>
    <source>
        <strain evidence="13">Expedition CK06-06</strain>
    </source>
</reference>
<dbReference type="GO" id="GO:0003677">
    <property type="term" value="F:DNA binding"/>
    <property type="evidence" value="ECO:0007669"/>
    <property type="project" value="UniProtKB-KW"/>
</dbReference>
<keyword evidence="7" id="KW-0413">Isomerase</keyword>
<keyword evidence="5" id="KW-0067">ATP-binding</keyword>
<feature type="domain" description="UvrD-like helicase C-terminal" evidence="12">
    <location>
        <begin position="266"/>
        <end position="541"/>
    </location>
</feature>
<evidence type="ECO:0000256" key="4">
    <source>
        <dbReference type="ARBA" id="ARBA00022806"/>
    </source>
</evidence>
<dbReference type="InterPro" id="IPR013986">
    <property type="entry name" value="DExx_box_DNA_helicase_dom_sf"/>
</dbReference>
<dbReference type="EMBL" id="BARV01000199">
    <property type="protein sequence ID" value="GAH94933.1"/>
    <property type="molecule type" value="Genomic_DNA"/>
</dbReference>
<evidence type="ECO:0000256" key="10">
    <source>
        <dbReference type="ARBA" id="ARBA00048988"/>
    </source>
</evidence>
<evidence type="ECO:0000313" key="13">
    <source>
        <dbReference type="EMBL" id="GAH94933.1"/>
    </source>
</evidence>
<evidence type="ECO:0000256" key="3">
    <source>
        <dbReference type="ARBA" id="ARBA00022801"/>
    </source>
</evidence>
<organism evidence="13">
    <name type="scientific">marine sediment metagenome</name>
    <dbReference type="NCBI Taxonomy" id="412755"/>
    <lineage>
        <taxon>unclassified sequences</taxon>
        <taxon>metagenomes</taxon>
        <taxon>ecological metagenomes</taxon>
    </lineage>
</organism>
<comment type="catalytic activity">
    <reaction evidence="10">
        <text>ATP + H2O = ADP + phosphate + H(+)</text>
        <dbReference type="Rhea" id="RHEA:13065"/>
        <dbReference type="ChEBI" id="CHEBI:15377"/>
        <dbReference type="ChEBI" id="CHEBI:15378"/>
        <dbReference type="ChEBI" id="CHEBI:30616"/>
        <dbReference type="ChEBI" id="CHEBI:43474"/>
        <dbReference type="ChEBI" id="CHEBI:456216"/>
        <dbReference type="EC" id="5.6.2.4"/>
    </reaction>
</comment>